<dbReference type="GO" id="GO:0016798">
    <property type="term" value="F:hydrolase activity, acting on glycosyl bonds"/>
    <property type="evidence" value="ECO:0007669"/>
    <property type="project" value="UniProtKB-KW"/>
</dbReference>
<dbReference type="InterPro" id="IPR017853">
    <property type="entry name" value="GH"/>
</dbReference>
<comment type="caution">
    <text evidence="2">The sequence shown here is derived from an EMBL/GenBank/DDBJ whole genome shotgun (WGS) entry which is preliminary data.</text>
</comment>
<proteinExistence type="predicted"/>
<dbReference type="Gene3D" id="2.60.40.1180">
    <property type="entry name" value="Golgi alpha-mannosidase II"/>
    <property type="match status" value="1"/>
</dbReference>
<dbReference type="InterPro" id="IPR006047">
    <property type="entry name" value="GH13_cat_dom"/>
</dbReference>
<evidence type="ECO:0000259" key="1">
    <source>
        <dbReference type="SMART" id="SM00642"/>
    </source>
</evidence>
<evidence type="ECO:0000313" key="3">
    <source>
        <dbReference type="Proteomes" id="UP001319080"/>
    </source>
</evidence>
<protein>
    <submittedName>
        <fullName evidence="2">DUF3459 domain-containing protein</fullName>
    </submittedName>
</protein>
<dbReference type="GO" id="GO:0005975">
    <property type="term" value="P:carbohydrate metabolic process"/>
    <property type="evidence" value="ECO:0007669"/>
    <property type="project" value="InterPro"/>
</dbReference>
<dbReference type="SUPFAM" id="SSF51011">
    <property type="entry name" value="Glycosyl hydrolase domain"/>
    <property type="match status" value="1"/>
</dbReference>
<name>A0AAP2GW69_9BACT</name>
<accession>A0AAP2GW69</accession>
<dbReference type="PANTHER" id="PTHR10357">
    <property type="entry name" value="ALPHA-AMYLASE FAMILY MEMBER"/>
    <property type="match status" value="1"/>
</dbReference>
<evidence type="ECO:0000313" key="2">
    <source>
        <dbReference type="EMBL" id="MBT1711988.1"/>
    </source>
</evidence>
<gene>
    <name evidence="2" type="ORF">KK062_27345</name>
</gene>
<feature type="domain" description="Glycosyl hydrolase family 13 catalytic" evidence="1">
    <location>
        <begin position="217"/>
        <end position="570"/>
    </location>
</feature>
<dbReference type="InterPro" id="IPR013780">
    <property type="entry name" value="Glyco_hydro_b"/>
</dbReference>
<dbReference type="Gene3D" id="3.20.20.80">
    <property type="entry name" value="Glycosidases"/>
    <property type="match status" value="1"/>
</dbReference>
<sequence length="665" mass="75100">MYRKLFLITLSWLIATPLVAASIVLNKRDAEVWLPQQALTGSLIDLDVPTVRIVQADTSFSVSVVNRRFSFNVSLSPGANSIHAEAMVNGEVMSSGAVTLTLMYTPVPLVKLRAKAQGDNILLSVDVVENPQGRALRYYWCAHAQNPAVVKLSNSSAATPSARIPATRGRYTFSLAVIAGGDSTWYQTYVVRDAQGVHAFAPDTDVPAWMQYAVVYEVTPHRFVAHGTFRDITAKLPELKTLGINTLWLQPIFQTHQIGQGYDVTNYLALRSDLGSEQDFRTLVHTAKQQGIRVMLDIVPNHTSIHHPYAADYAAWGDRSHYARFYQHTFDGAPYASFYHKDEQGFVYYFWKDLVNLDYSNEEVQRWMIEVCKYWLRAYDVDGYRFDAVWGVISRQPGFAQRLRTELKSIKPDFLLLAEDKAADANVYAAGFDAAYDWTADTTWVSQWSWQYEYHDRESRTVFNHPSTEKRVTLLRDALFNNGDPTAARLRFLENNDLPRFIRGHNLAQTRMAAALLFALPGMPMLYNGQEMGYPKHPYSGGDLFRREQTIRSLDTTGLYDHYRQLIALRAAHPALTGNNLVLQHQAPQQGVLVLHRWAGQEHIIVLLNLGDTATTVPVDAILPPGTKKRLTAIDLLTGERLKLQTGRQTTVRANAHSGRWILLK</sequence>
<dbReference type="Pfam" id="PF00128">
    <property type="entry name" value="Alpha-amylase"/>
    <property type="match status" value="1"/>
</dbReference>
<reference evidence="2 3" key="1">
    <citation type="submission" date="2021-05" db="EMBL/GenBank/DDBJ databases">
        <title>A Polyphasic approach of four new species of the genus Ohtaekwangia: Ohtaekwangia histidinii sp. nov., Ohtaekwangia cretensis sp. nov., Ohtaekwangia indiensis sp. nov., Ohtaekwangia reichenbachii sp. nov. from diverse environment.</title>
        <authorList>
            <person name="Octaviana S."/>
        </authorList>
    </citation>
    <scope>NUCLEOTIDE SEQUENCE [LARGE SCALE GENOMIC DNA]</scope>
    <source>
        <strain evidence="2 3">PWU5</strain>
    </source>
</reference>
<keyword evidence="3" id="KW-1185">Reference proteome</keyword>
<organism evidence="2 3">
    <name type="scientific">Dawidia cretensis</name>
    <dbReference type="NCBI Taxonomy" id="2782350"/>
    <lineage>
        <taxon>Bacteria</taxon>
        <taxon>Pseudomonadati</taxon>
        <taxon>Bacteroidota</taxon>
        <taxon>Cytophagia</taxon>
        <taxon>Cytophagales</taxon>
        <taxon>Chryseotaleaceae</taxon>
        <taxon>Dawidia</taxon>
    </lineage>
</organism>
<dbReference type="SMART" id="SM00642">
    <property type="entry name" value="Aamy"/>
    <property type="match status" value="1"/>
</dbReference>
<dbReference type="AlphaFoldDB" id="A0AAP2GW69"/>
<dbReference type="Proteomes" id="UP001319080">
    <property type="component" value="Unassembled WGS sequence"/>
</dbReference>
<dbReference type="SUPFAM" id="SSF51445">
    <property type="entry name" value="(Trans)glycosidases"/>
    <property type="match status" value="1"/>
</dbReference>
<dbReference type="EMBL" id="JAHESE010000046">
    <property type="protein sequence ID" value="MBT1711988.1"/>
    <property type="molecule type" value="Genomic_DNA"/>
</dbReference>